<evidence type="ECO:0000313" key="2">
    <source>
        <dbReference type="EMBL" id="OMO82707.1"/>
    </source>
</evidence>
<evidence type="ECO:0000256" key="1">
    <source>
        <dbReference type="SAM" id="MobiDB-lite"/>
    </source>
</evidence>
<sequence length="83" mass="9099">MAESSLSRCSPFTSSISSTSITSTPTRRASPASKANLYLVFEHLDTDLMKFIDSHPKGPNPRPLSPSHIQSFFSSFAKRCPLP</sequence>
<dbReference type="EMBL" id="AWWV01009962">
    <property type="protein sequence ID" value="OMO82707.1"/>
    <property type="molecule type" value="Genomic_DNA"/>
</dbReference>
<gene>
    <name evidence="2" type="ORF">CCACVL1_11790</name>
</gene>
<dbReference type="OrthoDB" id="10568271at2759"/>
<organism evidence="2 3">
    <name type="scientific">Corchorus capsularis</name>
    <name type="common">Jute</name>
    <dbReference type="NCBI Taxonomy" id="210143"/>
    <lineage>
        <taxon>Eukaryota</taxon>
        <taxon>Viridiplantae</taxon>
        <taxon>Streptophyta</taxon>
        <taxon>Embryophyta</taxon>
        <taxon>Tracheophyta</taxon>
        <taxon>Spermatophyta</taxon>
        <taxon>Magnoliopsida</taxon>
        <taxon>eudicotyledons</taxon>
        <taxon>Gunneridae</taxon>
        <taxon>Pentapetalae</taxon>
        <taxon>rosids</taxon>
        <taxon>malvids</taxon>
        <taxon>Malvales</taxon>
        <taxon>Malvaceae</taxon>
        <taxon>Grewioideae</taxon>
        <taxon>Apeibeae</taxon>
        <taxon>Corchorus</taxon>
    </lineage>
</organism>
<name>A0A1R3IJD8_COCAP</name>
<dbReference type="Proteomes" id="UP000188268">
    <property type="component" value="Unassembled WGS sequence"/>
</dbReference>
<accession>A0A1R3IJD8</accession>
<protein>
    <submittedName>
        <fullName evidence="2">Uncharacterized protein</fullName>
    </submittedName>
</protein>
<feature type="region of interest" description="Disordered" evidence="1">
    <location>
        <begin position="1"/>
        <end position="31"/>
    </location>
</feature>
<dbReference type="Gramene" id="OMO82707">
    <property type="protein sequence ID" value="OMO82707"/>
    <property type="gene ID" value="CCACVL1_11790"/>
</dbReference>
<comment type="caution">
    <text evidence="2">The sequence shown here is derived from an EMBL/GenBank/DDBJ whole genome shotgun (WGS) entry which is preliminary data.</text>
</comment>
<keyword evidence="3" id="KW-1185">Reference proteome</keyword>
<dbReference type="STRING" id="210143.A0A1R3IJD8"/>
<dbReference type="AlphaFoldDB" id="A0A1R3IJD8"/>
<reference evidence="2 3" key="1">
    <citation type="submission" date="2013-09" db="EMBL/GenBank/DDBJ databases">
        <title>Corchorus capsularis genome sequencing.</title>
        <authorList>
            <person name="Alam M."/>
            <person name="Haque M.S."/>
            <person name="Islam M.S."/>
            <person name="Emdad E.M."/>
            <person name="Islam M.M."/>
            <person name="Ahmed B."/>
            <person name="Halim A."/>
            <person name="Hossen Q.M.M."/>
            <person name="Hossain M.Z."/>
            <person name="Ahmed R."/>
            <person name="Khan M.M."/>
            <person name="Islam R."/>
            <person name="Rashid M.M."/>
            <person name="Khan S.A."/>
            <person name="Rahman M.S."/>
            <person name="Alam M."/>
        </authorList>
    </citation>
    <scope>NUCLEOTIDE SEQUENCE [LARGE SCALE GENOMIC DNA]</scope>
    <source>
        <strain evidence="3">cv. CVL-1</strain>
        <tissue evidence="2">Whole seedling</tissue>
    </source>
</reference>
<evidence type="ECO:0000313" key="3">
    <source>
        <dbReference type="Proteomes" id="UP000188268"/>
    </source>
</evidence>
<proteinExistence type="predicted"/>
<feature type="compositionally biased region" description="Low complexity" evidence="1">
    <location>
        <begin position="7"/>
        <end position="31"/>
    </location>
</feature>